<evidence type="ECO:0000313" key="9">
    <source>
        <dbReference type="Proteomes" id="UP000321484"/>
    </source>
</evidence>
<dbReference type="InterPro" id="IPR007627">
    <property type="entry name" value="RNA_pol_sigma70_r2"/>
</dbReference>
<reference evidence="8 9" key="1">
    <citation type="submission" date="2019-07" db="EMBL/GenBank/DDBJ databases">
        <title>Whole genome shotgun sequence of Actinotalea fermentans NBRC 105374.</title>
        <authorList>
            <person name="Hosoyama A."/>
            <person name="Uohara A."/>
            <person name="Ohji S."/>
            <person name="Ichikawa N."/>
        </authorList>
    </citation>
    <scope>NUCLEOTIDE SEQUENCE [LARGE SCALE GENOMIC DNA]</scope>
    <source>
        <strain evidence="8 9">NBRC 105374</strain>
    </source>
</reference>
<feature type="domain" description="RNA polymerase sigma factor 70 region 4 type 2" evidence="7">
    <location>
        <begin position="109"/>
        <end position="156"/>
    </location>
</feature>
<keyword evidence="8" id="KW-0240">DNA-directed RNA polymerase</keyword>
<dbReference type="Gene3D" id="1.10.1740.10">
    <property type="match status" value="1"/>
</dbReference>
<evidence type="ECO:0000313" key="8">
    <source>
        <dbReference type="EMBL" id="GEN80092.1"/>
    </source>
</evidence>
<accession>A0A511YY16</accession>
<dbReference type="GO" id="GO:0006352">
    <property type="term" value="P:DNA-templated transcription initiation"/>
    <property type="evidence" value="ECO:0007669"/>
    <property type="project" value="InterPro"/>
</dbReference>
<evidence type="ECO:0000259" key="6">
    <source>
        <dbReference type="Pfam" id="PF04542"/>
    </source>
</evidence>
<dbReference type="Pfam" id="PF08281">
    <property type="entry name" value="Sigma70_r4_2"/>
    <property type="match status" value="1"/>
</dbReference>
<dbReference type="AlphaFoldDB" id="A0A511YY16"/>
<protein>
    <submittedName>
        <fullName evidence="8">DNA-directed RNA polymerase sigma-70 factor</fullName>
    </submittedName>
</protein>
<keyword evidence="4" id="KW-0238">DNA-binding</keyword>
<keyword evidence="2" id="KW-0805">Transcription regulation</keyword>
<evidence type="ECO:0000256" key="1">
    <source>
        <dbReference type="ARBA" id="ARBA00010641"/>
    </source>
</evidence>
<dbReference type="Gene3D" id="1.10.10.10">
    <property type="entry name" value="Winged helix-like DNA-binding domain superfamily/Winged helix DNA-binding domain"/>
    <property type="match status" value="1"/>
</dbReference>
<dbReference type="PANTHER" id="PTHR43133:SF8">
    <property type="entry name" value="RNA POLYMERASE SIGMA FACTOR HI_1459-RELATED"/>
    <property type="match status" value="1"/>
</dbReference>
<dbReference type="Pfam" id="PF04542">
    <property type="entry name" value="Sigma70_r2"/>
    <property type="match status" value="1"/>
</dbReference>
<dbReference type="OrthoDB" id="3688906at2"/>
<dbReference type="InterPro" id="IPR013324">
    <property type="entry name" value="RNA_pol_sigma_r3/r4-like"/>
</dbReference>
<comment type="caution">
    <text evidence="8">The sequence shown here is derived from an EMBL/GenBank/DDBJ whole genome shotgun (WGS) entry which is preliminary data.</text>
</comment>
<proteinExistence type="inferred from homology"/>
<dbReference type="NCBIfam" id="TIGR02937">
    <property type="entry name" value="sigma70-ECF"/>
    <property type="match status" value="1"/>
</dbReference>
<keyword evidence="9" id="KW-1185">Reference proteome</keyword>
<dbReference type="RefSeq" id="WP_034247538.1">
    <property type="nucleotide sequence ID" value="NZ_BJYK01000005.1"/>
</dbReference>
<dbReference type="EMBL" id="BJYK01000005">
    <property type="protein sequence ID" value="GEN80092.1"/>
    <property type="molecule type" value="Genomic_DNA"/>
</dbReference>
<sequence>MAEAWRRRADEAMTTLARERGKALTGYAYLLTGNLRDAEDLVQDALIKTFVRRRSGLVLDNAEAYVRRAMLTTYIDGVRRARLWVDARHLLARSERAESHEAHVSDRTDVEAALRVLSPQQRTCVVLRYYDDLTVPEIADRLGLSDGTVKRYLSVAVHRLEGLLAAVEAPTVDVDILEGGRP</sequence>
<dbReference type="GO" id="GO:0000428">
    <property type="term" value="C:DNA-directed RNA polymerase complex"/>
    <property type="evidence" value="ECO:0007669"/>
    <property type="project" value="UniProtKB-KW"/>
</dbReference>
<dbReference type="CDD" id="cd06171">
    <property type="entry name" value="Sigma70_r4"/>
    <property type="match status" value="1"/>
</dbReference>
<dbReference type="InterPro" id="IPR013325">
    <property type="entry name" value="RNA_pol_sigma_r2"/>
</dbReference>
<feature type="domain" description="RNA polymerase sigma-70 region 2" evidence="6">
    <location>
        <begin position="18"/>
        <end position="82"/>
    </location>
</feature>
<comment type="similarity">
    <text evidence="1">Belongs to the sigma-70 factor family. ECF subfamily.</text>
</comment>
<dbReference type="SUPFAM" id="SSF88946">
    <property type="entry name" value="Sigma2 domain of RNA polymerase sigma factors"/>
    <property type="match status" value="1"/>
</dbReference>
<keyword evidence="5" id="KW-0804">Transcription</keyword>
<dbReference type="InterPro" id="IPR039425">
    <property type="entry name" value="RNA_pol_sigma-70-like"/>
</dbReference>
<evidence type="ECO:0000259" key="7">
    <source>
        <dbReference type="Pfam" id="PF08281"/>
    </source>
</evidence>
<dbReference type="Proteomes" id="UP000321484">
    <property type="component" value="Unassembled WGS sequence"/>
</dbReference>
<dbReference type="GO" id="GO:0016987">
    <property type="term" value="F:sigma factor activity"/>
    <property type="evidence" value="ECO:0007669"/>
    <property type="project" value="UniProtKB-KW"/>
</dbReference>
<organism evidence="8 9">
    <name type="scientific">Actinotalea fermentans</name>
    <dbReference type="NCBI Taxonomy" id="43671"/>
    <lineage>
        <taxon>Bacteria</taxon>
        <taxon>Bacillati</taxon>
        <taxon>Actinomycetota</taxon>
        <taxon>Actinomycetes</taxon>
        <taxon>Micrococcales</taxon>
        <taxon>Cellulomonadaceae</taxon>
        <taxon>Actinotalea</taxon>
    </lineage>
</organism>
<dbReference type="InterPro" id="IPR013249">
    <property type="entry name" value="RNA_pol_sigma70_r4_t2"/>
</dbReference>
<gene>
    <name evidence="8" type="ORF">AFE02nite_18260</name>
</gene>
<name>A0A511YY16_9CELL</name>
<evidence type="ECO:0000256" key="2">
    <source>
        <dbReference type="ARBA" id="ARBA00023015"/>
    </source>
</evidence>
<evidence type="ECO:0000256" key="4">
    <source>
        <dbReference type="ARBA" id="ARBA00023125"/>
    </source>
</evidence>
<dbReference type="InterPro" id="IPR036388">
    <property type="entry name" value="WH-like_DNA-bd_sf"/>
</dbReference>
<dbReference type="PANTHER" id="PTHR43133">
    <property type="entry name" value="RNA POLYMERASE ECF-TYPE SIGMA FACTO"/>
    <property type="match status" value="1"/>
</dbReference>
<dbReference type="SUPFAM" id="SSF88659">
    <property type="entry name" value="Sigma3 and sigma4 domains of RNA polymerase sigma factors"/>
    <property type="match status" value="1"/>
</dbReference>
<evidence type="ECO:0000256" key="3">
    <source>
        <dbReference type="ARBA" id="ARBA00023082"/>
    </source>
</evidence>
<keyword evidence="3" id="KW-0731">Sigma factor</keyword>
<dbReference type="GO" id="GO:0003677">
    <property type="term" value="F:DNA binding"/>
    <property type="evidence" value="ECO:0007669"/>
    <property type="project" value="UniProtKB-KW"/>
</dbReference>
<evidence type="ECO:0000256" key="5">
    <source>
        <dbReference type="ARBA" id="ARBA00023163"/>
    </source>
</evidence>
<dbReference type="InterPro" id="IPR014284">
    <property type="entry name" value="RNA_pol_sigma-70_dom"/>
</dbReference>